<dbReference type="Pfam" id="PF03478">
    <property type="entry name" value="Beta-prop_KIB1-4"/>
    <property type="match status" value="1"/>
</dbReference>
<sequence>MATVYPDWAGLPQEMVATVMEALGIPDLLRAGAVCSSWHAACSAARRVRFPITDASPCLLYSARGDNDGEDDAGAATLYSPSSGAAFRVRLPDPPLRRRALVGSAHGWVATADEESNLHLVNPLTGAQLALPHVTTLHHIESSLDEQGSLMYGVQESEDLDDPDDPVRYPAEKLRLFLYYKVVMSCSPSKGKDCIVLLVHRPDGEISFARIDDGQWTQITDQTLKWVSGYRDALYNKKDGLFYVLSFDGSMLTLDLSDPSSPVAKDILPRAIPWNDPIKDIMLTPSGDLLQVWRLKEIKQSATPVDVPMGAAHELDDPYKVSRITEFFVYKVDIDKQDLVKLSSIGEHALFLGYNSAVCLHTKDFPELNPDSAYVTDGFDEEMCANKHNFREIGIWDFKTESLHGLGEVQSRNPWLNWPAPIWITPSLL</sequence>
<dbReference type="Pfam" id="PF12937">
    <property type="entry name" value="F-box-like"/>
    <property type="match status" value="1"/>
</dbReference>
<evidence type="ECO:0008006" key="5">
    <source>
        <dbReference type="Google" id="ProtNLM"/>
    </source>
</evidence>
<protein>
    <recommendedName>
        <fullName evidence="5">F-box domain-containing protein</fullName>
    </recommendedName>
</protein>
<gene>
    <name evidence="3" type="ORF">URODEC1_LOCUS58679</name>
</gene>
<dbReference type="InterPro" id="IPR005174">
    <property type="entry name" value="KIB1-4_b-propeller"/>
</dbReference>
<evidence type="ECO:0000313" key="4">
    <source>
        <dbReference type="Proteomes" id="UP001497457"/>
    </source>
</evidence>
<dbReference type="EMBL" id="OZ075133">
    <property type="protein sequence ID" value="CAL4987108.1"/>
    <property type="molecule type" value="Genomic_DNA"/>
</dbReference>
<dbReference type="SUPFAM" id="SSF81383">
    <property type="entry name" value="F-box domain"/>
    <property type="match status" value="1"/>
</dbReference>
<dbReference type="InterPro" id="IPR036047">
    <property type="entry name" value="F-box-like_dom_sf"/>
</dbReference>
<reference evidence="3 4" key="2">
    <citation type="submission" date="2024-10" db="EMBL/GenBank/DDBJ databases">
        <authorList>
            <person name="Ryan C."/>
        </authorList>
    </citation>
    <scope>NUCLEOTIDE SEQUENCE [LARGE SCALE GENOMIC DNA]</scope>
</reference>
<dbReference type="SUPFAM" id="SSF69322">
    <property type="entry name" value="Tricorn protease domain 2"/>
    <property type="match status" value="1"/>
</dbReference>
<dbReference type="AlphaFoldDB" id="A0ABC9AVJ3"/>
<keyword evidence="4" id="KW-1185">Reference proteome</keyword>
<organism evidence="3 4">
    <name type="scientific">Urochloa decumbens</name>
    <dbReference type="NCBI Taxonomy" id="240449"/>
    <lineage>
        <taxon>Eukaryota</taxon>
        <taxon>Viridiplantae</taxon>
        <taxon>Streptophyta</taxon>
        <taxon>Embryophyta</taxon>
        <taxon>Tracheophyta</taxon>
        <taxon>Spermatophyta</taxon>
        <taxon>Magnoliopsida</taxon>
        <taxon>Liliopsida</taxon>
        <taxon>Poales</taxon>
        <taxon>Poaceae</taxon>
        <taxon>PACMAD clade</taxon>
        <taxon>Panicoideae</taxon>
        <taxon>Panicodae</taxon>
        <taxon>Paniceae</taxon>
        <taxon>Melinidinae</taxon>
        <taxon>Urochloa</taxon>
    </lineage>
</organism>
<proteinExistence type="predicted"/>
<dbReference type="CDD" id="cd09917">
    <property type="entry name" value="F-box_SF"/>
    <property type="match status" value="1"/>
</dbReference>
<dbReference type="Gene3D" id="1.20.1280.50">
    <property type="match status" value="1"/>
</dbReference>
<dbReference type="PANTHER" id="PTHR44586">
    <property type="entry name" value="F-BOX DOMAIN CONTAINING PROTEIN, EXPRESSED"/>
    <property type="match status" value="1"/>
</dbReference>
<feature type="domain" description="KIB1-4 beta-propeller" evidence="1">
    <location>
        <begin position="78"/>
        <end position="396"/>
    </location>
</feature>
<accession>A0ABC9AVJ3</accession>
<dbReference type="PANTHER" id="PTHR44586:SF23">
    <property type="entry name" value="F-BOX DOMAIN-CONTAINING PROTEIN"/>
    <property type="match status" value="1"/>
</dbReference>
<dbReference type="Proteomes" id="UP001497457">
    <property type="component" value="Chromosome 23rd"/>
</dbReference>
<dbReference type="InterPro" id="IPR001810">
    <property type="entry name" value="F-box_dom"/>
</dbReference>
<evidence type="ECO:0000313" key="3">
    <source>
        <dbReference type="EMBL" id="CAL4987108.1"/>
    </source>
</evidence>
<evidence type="ECO:0000259" key="1">
    <source>
        <dbReference type="Pfam" id="PF03478"/>
    </source>
</evidence>
<reference evidence="4" key="1">
    <citation type="submission" date="2024-06" db="EMBL/GenBank/DDBJ databases">
        <authorList>
            <person name="Ryan C."/>
        </authorList>
    </citation>
    <scope>NUCLEOTIDE SEQUENCE [LARGE SCALE GENOMIC DNA]</scope>
</reference>
<evidence type="ECO:0000259" key="2">
    <source>
        <dbReference type="Pfam" id="PF12937"/>
    </source>
</evidence>
<feature type="domain" description="F-box" evidence="2">
    <location>
        <begin position="8"/>
        <end position="43"/>
    </location>
</feature>
<name>A0ABC9AVJ3_9POAL</name>